<name>A0A4U7BNZ1_9BACT</name>
<feature type="transmembrane region" description="Helical" evidence="2">
    <location>
        <begin position="151"/>
        <end position="175"/>
    </location>
</feature>
<gene>
    <name evidence="3" type="ORF">CQA76_03505</name>
</gene>
<keyword evidence="2" id="KW-0812">Transmembrane</keyword>
<organism evidence="3 4">
    <name type="scientific">Campylobacter aviculae</name>
    <dbReference type="NCBI Taxonomy" id="2510190"/>
    <lineage>
        <taxon>Bacteria</taxon>
        <taxon>Pseudomonadati</taxon>
        <taxon>Campylobacterota</taxon>
        <taxon>Epsilonproteobacteria</taxon>
        <taxon>Campylobacterales</taxon>
        <taxon>Campylobacteraceae</taxon>
        <taxon>Campylobacter</taxon>
    </lineage>
</organism>
<evidence type="ECO:0000313" key="3">
    <source>
        <dbReference type="EMBL" id="TKX32401.1"/>
    </source>
</evidence>
<feature type="compositionally biased region" description="Basic and acidic residues" evidence="1">
    <location>
        <begin position="204"/>
        <end position="214"/>
    </location>
</feature>
<feature type="transmembrane region" description="Helical" evidence="2">
    <location>
        <begin position="42"/>
        <end position="62"/>
    </location>
</feature>
<dbReference type="Proteomes" id="UP000310353">
    <property type="component" value="Unassembled WGS sequence"/>
</dbReference>
<dbReference type="RefSeq" id="WP_137622073.1">
    <property type="nucleotide sequence ID" value="NZ_NXMA01000005.1"/>
</dbReference>
<feature type="compositionally biased region" description="Low complexity" evidence="1">
    <location>
        <begin position="189"/>
        <end position="203"/>
    </location>
</feature>
<feature type="region of interest" description="Disordered" evidence="1">
    <location>
        <begin position="189"/>
        <end position="214"/>
    </location>
</feature>
<keyword evidence="2" id="KW-1133">Transmembrane helix</keyword>
<protein>
    <submittedName>
        <fullName evidence="3">Uncharacterized protein</fullName>
    </submittedName>
</protein>
<evidence type="ECO:0000256" key="1">
    <source>
        <dbReference type="SAM" id="MobiDB-lite"/>
    </source>
</evidence>
<accession>A0A4U7BNZ1</accession>
<dbReference type="OrthoDB" id="5355736at2"/>
<evidence type="ECO:0000256" key="2">
    <source>
        <dbReference type="SAM" id="Phobius"/>
    </source>
</evidence>
<sequence length="214" mass="24033">MKENISYENYEKNLKLQLESKRKDLDIQLTSVIPGQFQTIKLYMWLCTLIIAGDITILNSYIKITHISVFVIILFGGSIAFLGYSAFFSLIALKSNNMIAFPQDQYEKMSQLNLDNLEHTNGINAMISSVLDAFNKNNKIINNMSEDINKIYRSLIIGASVSFFAIISSGTQIVAGEIIMSDNKEKIVKPTPQTGTTTPIIPKTRGDKPQQEKK</sequence>
<evidence type="ECO:0000313" key="4">
    <source>
        <dbReference type="Proteomes" id="UP000310353"/>
    </source>
</evidence>
<reference evidence="3 4" key="1">
    <citation type="submission" date="2018-05" db="EMBL/GenBank/DDBJ databases">
        <title>Novel Campyloabacter and Helicobacter Species and Strains.</title>
        <authorList>
            <person name="Mannion A.J."/>
            <person name="Shen Z."/>
            <person name="Fox J.G."/>
        </authorList>
    </citation>
    <scope>NUCLEOTIDE SEQUENCE [LARGE SCALE GENOMIC DNA]</scope>
    <source>
        <strain evidence="4">MIT17-670</strain>
    </source>
</reference>
<feature type="transmembrane region" description="Helical" evidence="2">
    <location>
        <begin position="69"/>
        <end position="93"/>
    </location>
</feature>
<keyword evidence="2" id="KW-0472">Membrane</keyword>
<comment type="caution">
    <text evidence="3">The sequence shown here is derived from an EMBL/GenBank/DDBJ whole genome shotgun (WGS) entry which is preliminary data.</text>
</comment>
<dbReference type="EMBL" id="NXMA01000005">
    <property type="protein sequence ID" value="TKX32401.1"/>
    <property type="molecule type" value="Genomic_DNA"/>
</dbReference>
<keyword evidence="4" id="KW-1185">Reference proteome</keyword>
<dbReference type="AlphaFoldDB" id="A0A4U7BNZ1"/>
<proteinExistence type="predicted"/>